<comment type="catalytic activity">
    <reaction evidence="6">
        <text>L-lysyl-tRNA(Lys) + a 1,2-diacyl-sn-glycero-3-phospho-(1'-sn-glycerol) = a 1,2-diacyl-sn-glycero-3-phospho-1'-(3'-O-L-lysyl)-sn-glycerol + tRNA(Lys)</text>
        <dbReference type="Rhea" id="RHEA:10668"/>
        <dbReference type="Rhea" id="RHEA-COMP:9696"/>
        <dbReference type="Rhea" id="RHEA-COMP:9697"/>
        <dbReference type="ChEBI" id="CHEBI:64716"/>
        <dbReference type="ChEBI" id="CHEBI:75792"/>
        <dbReference type="ChEBI" id="CHEBI:78442"/>
        <dbReference type="ChEBI" id="CHEBI:78529"/>
        <dbReference type="EC" id="2.3.2.3"/>
    </reaction>
</comment>
<feature type="transmembrane region" description="Helical" evidence="6">
    <location>
        <begin position="12"/>
        <end position="31"/>
    </location>
</feature>
<evidence type="ECO:0000256" key="2">
    <source>
        <dbReference type="ARBA" id="ARBA00022475"/>
    </source>
</evidence>
<keyword evidence="6" id="KW-0443">Lipid metabolism</keyword>
<feature type="transmembrane region" description="Helical" evidence="6">
    <location>
        <begin position="153"/>
        <end position="177"/>
    </location>
</feature>
<comment type="caution">
    <text evidence="7">The sequence shown here is derived from an EMBL/GenBank/DDBJ whole genome shotgun (WGS) entry which is preliminary data.</text>
</comment>
<feature type="transmembrane region" description="Helical" evidence="6">
    <location>
        <begin position="83"/>
        <end position="107"/>
    </location>
</feature>
<evidence type="ECO:0000256" key="3">
    <source>
        <dbReference type="ARBA" id="ARBA00022692"/>
    </source>
</evidence>
<dbReference type="PANTHER" id="PTHR40277">
    <property type="entry name" value="BLL5419 PROTEIN"/>
    <property type="match status" value="1"/>
</dbReference>
<dbReference type="InterPro" id="IPR022791">
    <property type="entry name" value="L-PG_synthase/AglD"/>
</dbReference>
<dbReference type="Proteomes" id="UP000798488">
    <property type="component" value="Unassembled WGS sequence"/>
</dbReference>
<keyword evidence="6" id="KW-0046">Antibiotic resistance</keyword>
<sequence length="322" mass="35579">MSPQGKERIKILLKTIVSVILMAWLVKTIEWGQIANLLRNARLSWLLLAFLFVIISVLVSAYKWQLICRASGLKCELKELWKIYWCGLFFNNFMPSSIGGDALRIYWAGRYTGDATGTGTSVVVERVLATVGLSFLGLLAAPLVQIQVPYLKAFFIAMILGSLFVLVLILSPLSLLMSRLFAGFPKVTALLNGLNTHGSRLRSQKGLIFMSLLWSVIFQFCVVMVNISILHAFCVDRIALLEACLIIPATSVAAMIPIGINGYGTREGAYAALFAYFGVNRAEAIAVSVVFALIVTISSLWGGWLWFRNEQNLKGQLFQAEA</sequence>
<feature type="transmembrane region" description="Helical" evidence="6">
    <location>
        <begin position="284"/>
        <end position="307"/>
    </location>
</feature>
<protein>
    <recommendedName>
        <fullName evidence="6">Phosphatidylglycerol lysyltransferase</fullName>
        <ecNumber evidence="6">2.3.2.3</ecNumber>
    </recommendedName>
    <alternativeName>
        <fullName evidence="6">Lysylphosphatidylglycerol synthase</fullName>
    </alternativeName>
</protein>
<comment type="subcellular location">
    <subcellularLocation>
        <location evidence="1 6">Cell membrane</location>
        <topology evidence="1 6">Multi-pass membrane protein</topology>
    </subcellularLocation>
</comment>
<feature type="transmembrane region" description="Helical" evidence="6">
    <location>
        <begin position="239"/>
        <end position="264"/>
    </location>
</feature>
<dbReference type="EC" id="2.3.2.3" evidence="6"/>
<evidence type="ECO:0000256" key="4">
    <source>
        <dbReference type="ARBA" id="ARBA00022989"/>
    </source>
</evidence>
<feature type="transmembrane region" description="Helical" evidence="6">
    <location>
        <begin position="127"/>
        <end position="146"/>
    </location>
</feature>
<dbReference type="EMBL" id="LSRS01000008">
    <property type="protein sequence ID" value="KAF1084025.1"/>
    <property type="molecule type" value="Genomic_DNA"/>
</dbReference>
<dbReference type="AlphaFoldDB" id="A0A9D3AVF2"/>
<dbReference type="OrthoDB" id="5470260at2"/>
<feature type="transmembrane region" description="Helical" evidence="6">
    <location>
        <begin position="207"/>
        <end position="227"/>
    </location>
</feature>
<evidence type="ECO:0000256" key="6">
    <source>
        <dbReference type="RuleBase" id="RU363042"/>
    </source>
</evidence>
<evidence type="ECO:0000313" key="7">
    <source>
        <dbReference type="EMBL" id="KAF1084025.1"/>
    </source>
</evidence>
<evidence type="ECO:0000256" key="1">
    <source>
        <dbReference type="ARBA" id="ARBA00004651"/>
    </source>
</evidence>
<feature type="transmembrane region" description="Helical" evidence="6">
    <location>
        <begin position="43"/>
        <end position="62"/>
    </location>
</feature>
<evidence type="ECO:0000256" key="5">
    <source>
        <dbReference type="ARBA" id="ARBA00023136"/>
    </source>
</evidence>
<keyword evidence="5 6" id="KW-0472">Membrane</keyword>
<dbReference type="NCBIfam" id="TIGR00374">
    <property type="entry name" value="flippase-like domain"/>
    <property type="match status" value="1"/>
</dbReference>
<dbReference type="Pfam" id="PF03706">
    <property type="entry name" value="LPG_synthase_TM"/>
    <property type="match status" value="1"/>
</dbReference>
<proteinExistence type="inferred from homology"/>
<accession>A0A9D3AVF2</accession>
<name>A0A9D3AVF2_9FIRM</name>
<evidence type="ECO:0000313" key="8">
    <source>
        <dbReference type="Proteomes" id="UP000798488"/>
    </source>
</evidence>
<dbReference type="GO" id="GO:0050071">
    <property type="term" value="F:phosphatidylglycerol lysyltransferase activity"/>
    <property type="evidence" value="ECO:0007669"/>
    <property type="project" value="UniProtKB-EC"/>
</dbReference>
<reference evidence="7" key="1">
    <citation type="submission" date="2016-02" db="EMBL/GenBank/DDBJ databases">
        <title>Draft Genome Sequence of Sporotomaculum syntrophicum Strain FB, a Syntrophic Benzoate Degrader.</title>
        <authorList>
            <person name="Nobu M.K."/>
            <person name="Narihiro T."/>
            <person name="Qiu Y.-L."/>
            <person name="Ohashi A."/>
            <person name="Liu W.-T."/>
            <person name="Yuji S."/>
        </authorList>
    </citation>
    <scope>NUCLEOTIDE SEQUENCE</scope>
    <source>
        <strain evidence="7">FB</strain>
    </source>
</reference>
<keyword evidence="6" id="KW-0808">Transferase</keyword>
<dbReference type="GO" id="GO:0005886">
    <property type="term" value="C:plasma membrane"/>
    <property type="evidence" value="ECO:0007669"/>
    <property type="project" value="UniProtKB-SubCell"/>
</dbReference>
<keyword evidence="2" id="KW-1003">Cell membrane</keyword>
<keyword evidence="8" id="KW-1185">Reference proteome</keyword>
<dbReference type="PANTHER" id="PTHR40277:SF1">
    <property type="entry name" value="BLL5419 PROTEIN"/>
    <property type="match status" value="1"/>
</dbReference>
<gene>
    <name evidence="6" type="primary">mprF</name>
    <name evidence="7" type="ORF">SPSYN_02937</name>
</gene>
<comment type="function">
    <text evidence="6">Catalyzes the transfer of a lysyl group from L-lysyl-tRNA(Lys) to membrane-bound phosphatidylglycerol (PG), which produces lysylphosphatidylglycerol (LPG), a major component of the bacterial membrane with a positive net charge. LPG synthesis contributes to bacterial virulence as it is involved in the resistance mechanism against cationic antimicrobial peptides (CAMP) produces by the host's immune system (defensins, cathelicidins) and by the competing microorganisms.</text>
</comment>
<keyword evidence="3 6" id="KW-0812">Transmembrane</keyword>
<organism evidence="7 8">
    <name type="scientific">Sporotomaculum syntrophicum</name>
    <dbReference type="NCBI Taxonomy" id="182264"/>
    <lineage>
        <taxon>Bacteria</taxon>
        <taxon>Bacillati</taxon>
        <taxon>Bacillota</taxon>
        <taxon>Clostridia</taxon>
        <taxon>Eubacteriales</taxon>
        <taxon>Desulfallaceae</taxon>
        <taxon>Sporotomaculum</taxon>
    </lineage>
</organism>
<comment type="similarity">
    <text evidence="6">Belongs to the LPG synthase family.</text>
</comment>
<dbReference type="GO" id="GO:0006629">
    <property type="term" value="P:lipid metabolic process"/>
    <property type="evidence" value="ECO:0007669"/>
    <property type="project" value="UniProtKB-KW"/>
</dbReference>
<dbReference type="RefSeq" id="WP_161823195.1">
    <property type="nucleotide sequence ID" value="NZ_LSRS01000008.1"/>
</dbReference>
<keyword evidence="4 6" id="KW-1133">Transmembrane helix</keyword>
<dbReference type="GO" id="GO:0046677">
    <property type="term" value="P:response to antibiotic"/>
    <property type="evidence" value="ECO:0007669"/>
    <property type="project" value="UniProtKB-KW"/>
</dbReference>